<reference evidence="1 2" key="1">
    <citation type="journal article" date="2014" name="PLoS Genet.">
        <title>The Genome of Spironucleus salmonicida Highlights a Fish Pathogen Adapted to Fluctuating Environments.</title>
        <authorList>
            <person name="Xu F."/>
            <person name="Jerlstrom-Hultqvist J."/>
            <person name="Einarsson E."/>
            <person name="Astvaldsson A."/>
            <person name="Svard S.G."/>
            <person name="Andersson J.O."/>
        </authorList>
    </citation>
    <scope>NUCLEOTIDE SEQUENCE</scope>
    <source>
        <strain evidence="2">ATCC 50377</strain>
    </source>
</reference>
<organism evidence="1">
    <name type="scientific">Spironucleus salmonicida</name>
    <dbReference type="NCBI Taxonomy" id="348837"/>
    <lineage>
        <taxon>Eukaryota</taxon>
        <taxon>Metamonada</taxon>
        <taxon>Diplomonadida</taxon>
        <taxon>Hexamitidae</taxon>
        <taxon>Hexamitinae</taxon>
        <taxon>Spironucleus</taxon>
    </lineage>
</organism>
<dbReference type="VEuPathDB" id="GiardiaDB:SS50377_27759"/>
<dbReference type="Proteomes" id="UP000018208">
    <property type="component" value="Unassembled WGS sequence"/>
</dbReference>
<name>V6LMD8_9EUKA</name>
<dbReference type="EMBL" id="AUWU02000008">
    <property type="protein sequence ID" value="KAH0569791.1"/>
    <property type="molecule type" value="Genomic_DNA"/>
</dbReference>
<dbReference type="AlphaFoldDB" id="V6LMD8"/>
<sequence>MTSSFPRDVSIRLPDKLFELINQPLINAPANAVFEELKGDVLGLLETVNSLIIDQISPNDEFSYQLILLTLKLIFHSISVDVPYSEIAIQLIRIFRKTQLLLGPELATSLEQQFYDQTRMNFD</sequence>
<gene>
    <name evidence="1" type="ORF">SS50377_15231</name>
    <name evidence="2" type="ORF">SS50377_27759</name>
</gene>
<proteinExistence type="predicted"/>
<accession>V6LMD8</accession>
<protein>
    <submittedName>
        <fullName evidence="1">Uncharacterized protein</fullName>
    </submittedName>
</protein>
<evidence type="ECO:0000313" key="3">
    <source>
        <dbReference type="Proteomes" id="UP000018208"/>
    </source>
</evidence>
<dbReference type="EMBL" id="KI546104">
    <property type="protein sequence ID" value="EST44871.1"/>
    <property type="molecule type" value="Genomic_DNA"/>
</dbReference>
<evidence type="ECO:0000313" key="2">
    <source>
        <dbReference type="EMBL" id="KAH0569791.1"/>
    </source>
</evidence>
<keyword evidence="3" id="KW-1185">Reference proteome</keyword>
<reference evidence="2" key="2">
    <citation type="submission" date="2020-12" db="EMBL/GenBank/DDBJ databases">
        <title>New Spironucleus salmonicida genome in near-complete chromosomes.</title>
        <authorList>
            <person name="Xu F."/>
            <person name="Kurt Z."/>
            <person name="Jimenez-Gonzalez A."/>
            <person name="Astvaldsson A."/>
            <person name="Andersson J.O."/>
            <person name="Svard S.G."/>
        </authorList>
    </citation>
    <scope>NUCLEOTIDE SEQUENCE</scope>
    <source>
        <strain evidence="2">ATCC 50377</strain>
    </source>
</reference>
<evidence type="ECO:0000313" key="1">
    <source>
        <dbReference type="EMBL" id="EST44871.1"/>
    </source>
</evidence>